<dbReference type="Pfam" id="PF13439">
    <property type="entry name" value="Glyco_transf_4"/>
    <property type="match status" value="1"/>
</dbReference>
<reference evidence="3" key="1">
    <citation type="submission" date="2014-02" db="EMBL/GenBank/DDBJ databases">
        <title>Expanding our view of genomic diversity in Candidatus Accumulibacter clades.</title>
        <authorList>
            <person name="Skennerton C.T."/>
            <person name="Barr J.J."/>
            <person name="Slater F.R."/>
            <person name="Bond P.L."/>
            <person name="Tyson G.W."/>
        </authorList>
    </citation>
    <scope>NUCLEOTIDE SEQUENCE [LARGE SCALE GENOMIC DNA]</scope>
</reference>
<dbReference type="AlphaFoldDB" id="A0A011NUD9"/>
<sequence length="404" mass="44133">MSESRPLILHVIHHLVTGGMENGLVNLINHLPENRFRHAVACVEDFSDFRFRLTRSDAPVIALHRSRVGVWRLRRDLFHLCRRLQPTVVHSRNQSGLDALLPARLAGVPYCIHGEHGWDVDDLAGRRLKPALLRRLHAPLVDRYITVSAELRNYLVERVGISARRVTQIINGVDTQRYAPTTHADRWRSLPEGFAVPGSVVIGTVGRLQAVKDQATLLRAFARVATDGDVAASRARLVVVGDGPLRESLRGLAAELGISSLTWFPGAVGNVCELLQAFDLFVLPSLAEGISNTLLEAMATGLPLLATATGGNIELVADEVSGRLFQPRDVAGLGDLLRRYLADSSLRQRHGSAAREVAVARFSLATMLANYQSVYEEFCDRSGQACTPLASRRSDCAAGRAEGG</sequence>
<comment type="caution">
    <text evidence="3">The sequence shown here is derived from an EMBL/GenBank/DDBJ whole genome shotgun (WGS) entry which is preliminary data.</text>
</comment>
<feature type="domain" description="Glycosyltransferase subfamily 4-like N-terminal" evidence="2">
    <location>
        <begin position="18"/>
        <end position="177"/>
    </location>
</feature>
<proteinExistence type="predicted"/>
<protein>
    <submittedName>
        <fullName evidence="3">Glycosyltransferase EpsF</fullName>
        <ecNumber evidence="3">2.4.-.-</ecNumber>
    </submittedName>
</protein>
<dbReference type="InterPro" id="IPR028098">
    <property type="entry name" value="Glyco_trans_4-like_N"/>
</dbReference>
<dbReference type="GO" id="GO:0016757">
    <property type="term" value="F:glycosyltransferase activity"/>
    <property type="evidence" value="ECO:0007669"/>
    <property type="project" value="UniProtKB-KW"/>
</dbReference>
<dbReference type="PANTHER" id="PTHR12526:SF630">
    <property type="entry name" value="GLYCOSYLTRANSFERASE"/>
    <property type="match status" value="1"/>
</dbReference>
<evidence type="ECO:0000313" key="3">
    <source>
        <dbReference type="EMBL" id="EXI68195.1"/>
    </source>
</evidence>
<dbReference type="InterPro" id="IPR001296">
    <property type="entry name" value="Glyco_trans_1"/>
</dbReference>
<dbReference type="SUPFAM" id="SSF53756">
    <property type="entry name" value="UDP-Glycosyltransferase/glycogen phosphorylase"/>
    <property type="match status" value="1"/>
</dbReference>
<dbReference type="STRING" id="1454001.AW08_01413"/>
<dbReference type="PANTHER" id="PTHR12526">
    <property type="entry name" value="GLYCOSYLTRANSFERASE"/>
    <property type="match status" value="1"/>
</dbReference>
<keyword evidence="3" id="KW-0808">Transferase</keyword>
<evidence type="ECO:0000259" key="1">
    <source>
        <dbReference type="Pfam" id="PF00534"/>
    </source>
</evidence>
<accession>A0A011NUD9</accession>
<dbReference type="EMBL" id="JFAX01000006">
    <property type="protein sequence ID" value="EXI68195.1"/>
    <property type="molecule type" value="Genomic_DNA"/>
</dbReference>
<keyword evidence="4" id="KW-1185">Reference proteome</keyword>
<organism evidence="3 4">
    <name type="scientific">Candidatus Accumulibacter adjunctus</name>
    <dbReference type="NCBI Taxonomy" id="1454001"/>
    <lineage>
        <taxon>Bacteria</taxon>
        <taxon>Pseudomonadati</taxon>
        <taxon>Pseudomonadota</taxon>
        <taxon>Betaproteobacteria</taxon>
        <taxon>Candidatus Accumulibacter</taxon>
    </lineage>
</organism>
<gene>
    <name evidence="3" type="primary">epsF_1</name>
    <name evidence="3" type="ORF">AW08_01413</name>
</gene>
<dbReference type="EC" id="2.4.-.-" evidence="3"/>
<dbReference type="PATRIC" id="fig|1454001.3.peg.1466"/>
<feature type="domain" description="Glycosyl transferase family 1" evidence="1">
    <location>
        <begin position="198"/>
        <end position="356"/>
    </location>
</feature>
<keyword evidence="3" id="KW-0328">Glycosyltransferase</keyword>
<evidence type="ECO:0000259" key="2">
    <source>
        <dbReference type="Pfam" id="PF13439"/>
    </source>
</evidence>
<dbReference type="NCBIfam" id="TIGR03088">
    <property type="entry name" value="stp2"/>
    <property type="match status" value="1"/>
</dbReference>
<dbReference type="Pfam" id="PF00534">
    <property type="entry name" value="Glycos_transf_1"/>
    <property type="match status" value="1"/>
</dbReference>
<evidence type="ECO:0000313" key="4">
    <source>
        <dbReference type="Proteomes" id="UP000020218"/>
    </source>
</evidence>
<dbReference type="Proteomes" id="UP000020218">
    <property type="component" value="Unassembled WGS sequence"/>
</dbReference>
<name>A0A011NUD9_9PROT</name>
<dbReference type="Gene3D" id="3.40.50.2000">
    <property type="entry name" value="Glycogen Phosphorylase B"/>
    <property type="match status" value="2"/>
</dbReference>
<dbReference type="InterPro" id="IPR017522">
    <property type="entry name" value="Sugar_tfrase_PEP-CTERM_Stp2"/>
</dbReference>